<dbReference type="HOGENOM" id="CLU_000384_6_12_1"/>
<accession>M5CC72</accession>
<keyword evidence="1" id="KW-0694">RNA-binding</keyword>
<sequence>MLPQSVFANLTTVQPKKDIQKEIEALLHLGKSLDEILAHLQDKSKAPPSVKKGFKDYEMEAGLLFYQGQIPVPDAGTLRKDLLQIFHNSPLAGHPGQQQTLELLSQTYYWPGIRADVYIHVDSCETCQRIKLPKAKLIPAQPLEIPSRLWQHISYNFITNLPKDGPNECVLVIGDSFTKYGLMIACPKKTKALDLVELFLRHVWSAYSMPEITVLDRGTVFNNKFLKALYQRLGIDPHFSLAYHPQSDGQTEHLNPTLEHFICAYASINQNNWVKWLPMAQFAYNNAVNSSTGKTPFKALYSWEPTLTPSNVPVNVPEAEDLANAMEKQWQEFALALRQSKDHMV</sequence>
<dbReference type="PROSITE" id="PS50994">
    <property type="entry name" value="INTEGRASE"/>
    <property type="match status" value="1"/>
</dbReference>
<proteinExistence type="predicted"/>
<evidence type="ECO:0000259" key="2">
    <source>
        <dbReference type="PROSITE" id="PS50994"/>
    </source>
</evidence>
<dbReference type="Pfam" id="PF17921">
    <property type="entry name" value="Integrase_H2C2"/>
    <property type="match status" value="1"/>
</dbReference>
<dbReference type="Gene3D" id="1.10.340.70">
    <property type="match status" value="1"/>
</dbReference>
<name>M5CC72_THACB</name>
<evidence type="ECO:0000256" key="1">
    <source>
        <dbReference type="ARBA" id="ARBA00022884"/>
    </source>
</evidence>
<evidence type="ECO:0000313" key="5">
    <source>
        <dbReference type="Proteomes" id="UP000012065"/>
    </source>
</evidence>
<feature type="domain" description="Integrase catalytic" evidence="2">
    <location>
        <begin position="138"/>
        <end position="304"/>
    </location>
</feature>
<protein>
    <submittedName>
        <fullName evidence="3">Rhizoctonia solani AG1-IB WGS project CAOJ00000000 data, isolate 7/3/14, contig 22852</fullName>
        <ecNumber evidence="3">3.1.26.4</ecNumber>
    </submittedName>
</protein>
<evidence type="ECO:0000313" key="3">
    <source>
        <dbReference type="EMBL" id="CCO36690.1"/>
    </source>
</evidence>
<dbReference type="InterPro" id="IPR036397">
    <property type="entry name" value="RNaseH_sf"/>
</dbReference>
<keyword evidence="6" id="KW-1185">Reference proteome</keyword>
<dbReference type="PANTHER" id="PTHR37984:SF5">
    <property type="entry name" value="PROTEIN NYNRIN-LIKE"/>
    <property type="match status" value="1"/>
</dbReference>
<dbReference type="InterPro" id="IPR050951">
    <property type="entry name" value="Retrovirus_Pol_polyprotein"/>
</dbReference>
<reference evidence="3" key="1">
    <citation type="submission" date="2012-10" db="EMBL/GenBank/DDBJ databases">
        <authorList>
            <person name="Jelonek L."/>
        </authorList>
    </citation>
    <scope>NUCLEOTIDE SEQUENCE</scope>
    <source>
        <strain evidence="3">Isolate 7/3/14</strain>
    </source>
</reference>
<evidence type="ECO:0000313" key="4">
    <source>
        <dbReference type="EMBL" id="CEL56609.1"/>
    </source>
</evidence>
<dbReference type="EC" id="3.1.26.4" evidence="3"/>
<dbReference type="EMBL" id="LN679334">
    <property type="protein sequence ID" value="CEL56609.1"/>
    <property type="molecule type" value="Genomic_DNA"/>
</dbReference>
<dbReference type="GO" id="GO:0004523">
    <property type="term" value="F:RNA-DNA hybrid ribonuclease activity"/>
    <property type="evidence" value="ECO:0007669"/>
    <property type="project" value="UniProtKB-EC"/>
</dbReference>
<dbReference type="FunFam" id="1.10.340.70:FF:000001">
    <property type="entry name" value="Retrovirus-related Pol polyprotein from transposon gypsy-like Protein"/>
    <property type="match status" value="1"/>
</dbReference>
<organism evidence="3 5">
    <name type="scientific">Thanatephorus cucumeris (strain AG1-IB / isolate 7/3/14)</name>
    <name type="common">Lettuce bottom rot fungus</name>
    <name type="synonym">Rhizoctonia solani</name>
    <dbReference type="NCBI Taxonomy" id="1108050"/>
    <lineage>
        <taxon>Eukaryota</taxon>
        <taxon>Fungi</taxon>
        <taxon>Dikarya</taxon>
        <taxon>Basidiomycota</taxon>
        <taxon>Agaricomycotina</taxon>
        <taxon>Agaricomycetes</taxon>
        <taxon>Cantharellales</taxon>
        <taxon>Ceratobasidiaceae</taxon>
        <taxon>Rhizoctonia</taxon>
        <taxon>Rhizoctonia solani AG-1</taxon>
    </lineage>
</organism>
<dbReference type="Proteomes" id="UP000059188">
    <property type="component" value="Unassembled WGS sequence"/>
</dbReference>
<gene>
    <name evidence="3" type="ORF">BN14_10833</name>
    <name evidence="4" type="ORF">RSOLAG1IB_11970</name>
</gene>
<dbReference type="SUPFAM" id="SSF53098">
    <property type="entry name" value="Ribonuclease H-like"/>
    <property type="match status" value="1"/>
</dbReference>
<dbReference type="AlphaFoldDB" id="M5CC72"/>
<dbReference type="PANTHER" id="PTHR37984">
    <property type="entry name" value="PROTEIN CBG26694"/>
    <property type="match status" value="1"/>
</dbReference>
<dbReference type="GO" id="GO:0003723">
    <property type="term" value="F:RNA binding"/>
    <property type="evidence" value="ECO:0007669"/>
    <property type="project" value="UniProtKB-KW"/>
</dbReference>
<dbReference type="GO" id="GO:0005634">
    <property type="term" value="C:nucleus"/>
    <property type="evidence" value="ECO:0007669"/>
    <property type="project" value="UniProtKB-ARBA"/>
</dbReference>
<dbReference type="EMBL" id="CAOJ01016311">
    <property type="protein sequence ID" value="CCO36690.1"/>
    <property type="molecule type" value="Genomic_DNA"/>
</dbReference>
<dbReference type="InterPro" id="IPR012337">
    <property type="entry name" value="RNaseH-like_sf"/>
</dbReference>
<dbReference type="InterPro" id="IPR001584">
    <property type="entry name" value="Integrase_cat-core"/>
</dbReference>
<dbReference type="Proteomes" id="UP000012065">
    <property type="component" value="Unassembled WGS sequence"/>
</dbReference>
<dbReference type="GO" id="GO:0015074">
    <property type="term" value="P:DNA integration"/>
    <property type="evidence" value="ECO:0007669"/>
    <property type="project" value="InterPro"/>
</dbReference>
<evidence type="ECO:0000313" key="6">
    <source>
        <dbReference type="Proteomes" id="UP000059188"/>
    </source>
</evidence>
<dbReference type="Gene3D" id="3.30.420.10">
    <property type="entry name" value="Ribonuclease H-like superfamily/Ribonuclease H"/>
    <property type="match status" value="1"/>
</dbReference>
<keyword evidence="3" id="KW-0378">Hydrolase</keyword>
<reference evidence="4 6" key="3">
    <citation type="submission" date="2014-11" db="EMBL/GenBank/DDBJ databases">
        <authorList>
            <person name="Wibberg Daniel"/>
        </authorList>
    </citation>
    <scope>NUCLEOTIDE SEQUENCE [LARGE SCALE GENOMIC DNA]</scope>
    <source>
        <strain evidence="4">Rhizoctonia solani AG1-IB 7/3/14</strain>
    </source>
</reference>
<reference evidence="3 5" key="2">
    <citation type="journal article" date="2013" name="J. Biotechnol.">
        <title>Establishment and interpretation of the genome sequence of the phytopathogenic fungus Rhizoctonia solani AG1-IB isolate 7/3/14.</title>
        <authorList>
            <person name="Wibberg D.W."/>
            <person name="Jelonek L.J."/>
            <person name="Rupp O.R."/>
            <person name="Hennig M.H."/>
            <person name="Eikmeyer F.E."/>
            <person name="Goesmann A.G."/>
            <person name="Hartmann A.H."/>
            <person name="Borriss R.B."/>
            <person name="Grosch R.G."/>
            <person name="Puehler A.P."/>
            <person name="Schlueter A.S."/>
        </authorList>
    </citation>
    <scope>NUCLEOTIDE SEQUENCE [LARGE SCALE GENOMIC DNA]</scope>
    <source>
        <strain evidence="5">AG1-IB / isolate 7/3/14</strain>
        <strain evidence="3">Isolate 7/3/14</strain>
    </source>
</reference>
<dbReference type="InterPro" id="IPR041588">
    <property type="entry name" value="Integrase_H2C2"/>
</dbReference>